<dbReference type="InterPro" id="IPR013785">
    <property type="entry name" value="Aldolase_TIM"/>
</dbReference>
<dbReference type="SUPFAM" id="SSF51366">
    <property type="entry name" value="Ribulose-phoshate binding barrel"/>
    <property type="match status" value="1"/>
</dbReference>
<dbReference type="CDD" id="cd04732">
    <property type="entry name" value="HisA"/>
    <property type="match status" value="1"/>
</dbReference>
<keyword evidence="6 9" id="KW-0028">Amino-acid biosynthesis</keyword>
<dbReference type="FunFam" id="3.20.20.70:FF:000009">
    <property type="entry name" value="1-(5-phosphoribosyl)-5-[(5-phosphoribosylamino)methylideneamino] imidazole-4-carboxamide isomerase"/>
    <property type="match status" value="1"/>
</dbReference>
<dbReference type="EC" id="5.3.1.16" evidence="9 11"/>
<evidence type="ECO:0000256" key="4">
    <source>
        <dbReference type="ARBA" id="ARBA00009667"/>
    </source>
</evidence>
<dbReference type="Gene3D" id="3.20.20.70">
    <property type="entry name" value="Aldolase class I"/>
    <property type="match status" value="1"/>
</dbReference>
<dbReference type="UniPathway" id="UPA00031">
    <property type="reaction ID" value="UER00009"/>
</dbReference>
<evidence type="ECO:0000256" key="7">
    <source>
        <dbReference type="ARBA" id="ARBA00023102"/>
    </source>
</evidence>
<comment type="caution">
    <text evidence="12">The sequence shown here is derived from an EMBL/GenBank/DDBJ whole genome shotgun (WGS) entry which is preliminary data.</text>
</comment>
<evidence type="ECO:0000313" key="12">
    <source>
        <dbReference type="EMBL" id="MBB6072799.1"/>
    </source>
</evidence>
<dbReference type="InterPro" id="IPR044524">
    <property type="entry name" value="Isoase_HisA-like"/>
</dbReference>
<name>A0A841H4U2_9BACT</name>
<evidence type="ECO:0000256" key="1">
    <source>
        <dbReference type="ARBA" id="ARBA00000901"/>
    </source>
</evidence>
<keyword evidence="13" id="KW-1185">Reference proteome</keyword>
<dbReference type="PANTHER" id="PTHR43090:SF2">
    <property type="entry name" value="1-(5-PHOSPHORIBOSYL)-5-[(5-PHOSPHORIBOSYLAMINO)METHYLIDENEAMINO] IMIDAZOLE-4-CARBOXAMIDE ISOMERASE"/>
    <property type="match status" value="1"/>
</dbReference>
<comment type="pathway">
    <text evidence="3 9 11">Amino-acid biosynthesis; L-histidine biosynthesis; L-histidine from 5-phospho-alpha-D-ribose 1-diphosphate: step 4/9.</text>
</comment>
<feature type="active site" description="Proton acceptor" evidence="9">
    <location>
        <position position="11"/>
    </location>
</feature>
<comment type="catalytic activity">
    <reaction evidence="1 9 11">
        <text>1-(5-phospho-beta-D-ribosyl)-5-[(5-phospho-beta-D-ribosylamino)methylideneamino]imidazole-4-carboxamide = 5-[(5-phospho-1-deoxy-D-ribulos-1-ylimino)methylamino]-1-(5-phospho-beta-D-ribosyl)imidazole-4-carboxamide</text>
        <dbReference type="Rhea" id="RHEA:15469"/>
        <dbReference type="ChEBI" id="CHEBI:58435"/>
        <dbReference type="ChEBI" id="CHEBI:58525"/>
        <dbReference type="EC" id="5.3.1.16"/>
    </reaction>
</comment>
<protein>
    <recommendedName>
        <fullName evidence="9 11">1-(5-phosphoribosyl)-5-[(5-phosphoribosylamino)methylideneamino] imidazole-4-carboxamide isomerase</fullName>
        <ecNumber evidence="9 11">5.3.1.16</ecNumber>
    </recommendedName>
    <alternativeName>
        <fullName evidence="9">Phosphoribosylformimino-5-aminoimidazole carboxamide ribotide isomerase</fullName>
    </alternativeName>
</protein>
<dbReference type="Proteomes" id="UP000582837">
    <property type="component" value="Unassembled WGS sequence"/>
</dbReference>
<sequence length="245" mass="25583">MAEFALYPAIDLRRGRCVRLEKGMAERETVYGDDPAAVAAGFAAAGAEWIHVVDLDAAFGDGSNRALIRSLAATAGVRVQTGGGLRTEADLEEVLEAGAARAVIGTAAIENPELVRTAVARWGADRIAVGLDARGRRPAARGWVEESGTDLFDLARTLVEYGVRTIIHTDIERDGMMMGPNLDLSAELAAHAGAEVIVSGGMRGIDDVRACAAAAREGRGISGAIMGRAIYEGAVDVGEALRAAR</sequence>
<gene>
    <name evidence="9" type="primary">hisA</name>
    <name evidence="12" type="ORF">HNQ61_004463</name>
</gene>
<keyword evidence="8 9" id="KW-0413">Isomerase</keyword>
<dbReference type="EMBL" id="JACHIA010000018">
    <property type="protein sequence ID" value="MBB6072799.1"/>
    <property type="molecule type" value="Genomic_DNA"/>
</dbReference>
<dbReference type="AlphaFoldDB" id="A0A841H4U2"/>
<dbReference type="InterPro" id="IPR011060">
    <property type="entry name" value="RibuloseP-bd_barrel"/>
</dbReference>
<dbReference type="PANTHER" id="PTHR43090">
    <property type="entry name" value="1-(5-PHOSPHORIBOSYL)-5-[(5-PHOSPHORIBOSYLAMINO)METHYLIDENEAMINO] IMIDAZOLE-4-CARBOXAMIDE ISOMERASE"/>
    <property type="match status" value="1"/>
</dbReference>
<evidence type="ECO:0000256" key="6">
    <source>
        <dbReference type="ARBA" id="ARBA00022605"/>
    </source>
</evidence>
<dbReference type="InterPro" id="IPR006062">
    <property type="entry name" value="His_biosynth"/>
</dbReference>
<proteinExistence type="inferred from homology"/>
<evidence type="ECO:0000313" key="13">
    <source>
        <dbReference type="Proteomes" id="UP000582837"/>
    </source>
</evidence>
<evidence type="ECO:0000256" key="11">
    <source>
        <dbReference type="RuleBase" id="RU003658"/>
    </source>
</evidence>
<evidence type="ECO:0000256" key="3">
    <source>
        <dbReference type="ARBA" id="ARBA00005133"/>
    </source>
</evidence>
<feature type="active site" description="Proton donor" evidence="9">
    <location>
        <position position="132"/>
    </location>
</feature>
<reference evidence="12 13" key="1">
    <citation type="submission" date="2020-08" db="EMBL/GenBank/DDBJ databases">
        <title>Genomic Encyclopedia of Type Strains, Phase IV (KMG-IV): sequencing the most valuable type-strain genomes for metagenomic binning, comparative biology and taxonomic classification.</title>
        <authorList>
            <person name="Goeker M."/>
        </authorList>
    </citation>
    <scope>NUCLEOTIDE SEQUENCE [LARGE SCALE GENOMIC DNA]</scope>
    <source>
        <strain evidence="12 13">DSM 29007</strain>
    </source>
</reference>
<evidence type="ECO:0000256" key="10">
    <source>
        <dbReference type="RuleBase" id="RU003657"/>
    </source>
</evidence>
<accession>A0A841H4U2</accession>
<dbReference type="GO" id="GO:0005737">
    <property type="term" value="C:cytoplasm"/>
    <property type="evidence" value="ECO:0007669"/>
    <property type="project" value="UniProtKB-SubCell"/>
</dbReference>
<dbReference type="InterPro" id="IPR023016">
    <property type="entry name" value="HisA/PriA"/>
</dbReference>
<dbReference type="NCBIfam" id="TIGR00007">
    <property type="entry name" value="1-(5-phosphoribosyl)-5-[(5-phosphoribosylamino)methylideneamino]imidazole-4-carboxamide isomerase"/>
    <property type="match status" value="1"/>
</dbReference>
<dbReference type="RefSeq" id="WP_170035479.1">
    <property type="nucleotide sequence ID" value="NZ_JABDTL010000001.1"/>
</dbReference>
<dbReference type="GO" id="GO:0003949">
    <property type="term" value="F:1-(5-phosphoribosyl)-5-[(5-phosphoribosylamino)methylideneamino]imidazole-4-carboxamide isomerase activity"/>
    <property type="evidence" value="ECO:0007669"/>
    <property type="project" value="UniProtKB-UniRule"/>
</dbReference>
<organism evidence="12 13">
    <name type="scientific">Longimicrobium terrae</name>
    <dbReference type="NCBI Taxonomy" id="1639882"/>
    <lineage>
        <taxon>Bacteria</taxon>
        <taxon>Pseudomonadati</taxon>
        <taxon>Gemmatimonadota</taxon>
        <taxon>Longimicrobiia</taxon>
        <taxon>Longimicrobiales</taxon>
        <taxon>Longimicrobiaceae</taxon>
        <taxon>Longimicrobium</taxon>
    </lineage>
</organism>
<keyword evidence="5 9" id="KW-0963">Cytoplasm</keyword>
<comment type="subcellular location">
    <subcellularLocation>
        <location evidence="2 9 11">Cytoplasm</location>
    </subcellularLocation>
</comment>
<comment type="similarity">
    <text evidence="4 9 10">Belongs to the HisA/HisF family.</text>
</comment>
<dbReference type="GO" id="GO:0000162">
    <property type="term" value="P:L-tryptophan biosynthetic process"/>
    <property type="evidence" value="ECO:0007669"/>
    <property type="project" value="TreeGrafter"/>
</dbReference>
<dbReference type="InterPro" id="IPR006063">
    <property type="entry name" value="HisA_bact_arch"/>
</dbReference>
<keyword evidence="7 9" id="KW-0368">Histidine biosynthesis</keyword>
<evidence type="ECO:0000256" key="2">
    <source>
        <dbReference type="ARBA" id="ARBA00004496"/>
    </source>
</evidence>
<evidence type="ECO:0000256" key="8">
    <source>
        <dbReference type="ARBA" id="ARBA00023235"/>
    </source>
</evidence>
<evidence type="ECO:0000256" key="5">
    <source>
        <dbReference type="ARBA" id="ARBA00022490"/>
    </source>
</evidence>
<dbReference type="GO" id="GO:0000105">
    <property type="term" value="P:L-histidine biosynthetic process"/>
    <property type="evidence" value="ECO:0007669"/>
    <property type="project" value="UniProtKB-UniRule"/>
</dbReference>
<dbReference type="HAMAP" id="MF_01014">
    <property type="entry name" value="HisA"/>
    <property type="match status" value="1"/>
</dbReference>
<dbReference type="Pfam" id="PF00977">
    <property type="entry name" value="His_biosynth"/>
    <property type="match status" value="1"/>
</dbReference>
<evidence type="ECO:0000256" key="9">
    <source>
        <dbReference type="HAMAP-Rule" id="MF_01014"/>
    </source>
</evidence>